<dbReference type="PANTHER" id="PTHR36462">
    <property type="entry name" value="CHROMOSOME 12 OPEN READING FRAME 71"/>
    <property type="match status" value="1"/>
</dbReference>
<feature type="region of interest" description="Disordered" evidence="1">
    <location>
        <begin position="237"/>
        <end position="273"/>
    </location>
</feature>
<feature type="region of interest" description="Disordered" evidence="1">
    <location>
        <begin position="144"/>
        <end position="206"/>
    </location>
</feature>
<dbReference type="CTD" id="110315952"/>
<reference evidence="2 4" key="1">
    <citation type="journal article" date="2020" name="Nature">
        <title>Six reference-quality genomes reveal evolution of bat adaptations.</title>
        <authorList>
            <person name="Jebb D."/>
            <person name="Huang Z."/>
            <person name="Pippel M."/>
            <person name="Hughes G.M."/>
            <person name="Lavrichenko K."/>
            <person name="Devanna P."/>
            <person name="Winkler S."/>
            <person name="Jermiin L.S."/>
            <person name="Skirmuntt E.C."/>
            <person name="Katzourakis A."/>
            <person name="Burkitt-Gray L."/>
            <person name="Ray D.A."/>
            <person name="Sullivan K.A.M."/>
            <person name="Roscito J.G."/>
            <person name="Kirilenko B.M."/>
            <person name="Davalos L.M."/>
            <person name="Corthals A.P."/>
            <person name="Power M.L."/>
            <person name="Jones G."/>
            <person name="Ransome R.D."/>
            <person name="Dechmann D.K.N."/>
            <person name="Locatelli A.G."/>
            <person name="Puechmaille S.J."/>
            <person name="Fedrigo O."/>
            <person name="Jarvis E.D."/>
            <person name="Hiller M."/>
            <person name="Vernes S.C."/>
            <person name="Myers E.W."/>
            <person name="Teeling E.C."/>
        </authorList>
    </citation>
    <scope>NUCLEOTIDE SEQUENCE [LARGE SCALE GENOMIC DNA]</scope>
    <source>
        <strain evidence="2">Bat1K_MPI-CBG_1</strain>
    </source>
</reference>
<feature type="compositionally biased region" description="Polar residues" evidence="1">
    <location>
        <begin position="1"/>
        <end position="11"/>
    </location>
</feature>
<keyword evidence="3" id="KW-1185">Reference proteome</keyword>
<evidence type="ECO:0000313" key="2">
    <source>
        <dbReference type="EMBL" id="KAF6117665.1"/>
    </source>
</evidence>
<dbReference type="GeneID" id="114512845"/>
<dbReference type="EMBL" id="JABVXQ010000003">
    <property type="protein sequence ID" value="KAF6117665.1"/>
    <property type="molecule type" value="Genomic_DNA"/>
</dbReference>
<dbReference type="Proteomes" id="UP000664940">
    <property type="component" value="Unassembled WGS sequence"/>
</dbReference>
<gene>
    <name evidence="5" type="primary">C2H12orf71</name>
    <name evidence="2" type="ORF">HJG60_001664</name>
</gene>
<dbReference type="Proteomes" id="UP000504628">
    <property type="component" value="Chromosome 2"/>
</dbReference>
<dbReference type="Pfam" id="PF15480">
    <property type="entry name" value="DUF4640"/>
    <property type="match status" value="1"/>
</dbReference>
<feature type="compositionally biased region" description="Polar residues" evidence="1">
    <location>
        <begin position="167"/>
        <end position="192"/>
    </location>
</feature>
<protein>
    <submittedName>
        <fullName evidence="5">Uncharacterized protein C12orf71 homolog</fullName>
    </submittedName>
</protein>
<sequence>MADSLSSSSCADTEGHSSASSLSLSVGYYPSEDTFAYENTVSHEDTFAEGPSIHSVPPFQGSWRTDTGGRLLERQDHIQDDPEQFCKLSITLACDTDMSSNHSDSVISWGLHGDSLWINKYPKEKTQLTLSKLNGLVQKLEQFLENQRDDKDDKSVFPEPAQKEDMQLSSSTSPHMAQTISQTSGRQRTGTAETSSSSSDQLEEEDSHASTQALSCLNFRWAFRWLRQQVLSFWGRQHPQKATEDPGQPTQKKRLSHRNKRIQPQESIELEHPVLPDFKTC</sequence>
<dbReference type="OrthoDB" id="9450944at2759"/>
<feature type="compositionally biased region" description="Basic and acidic residues" evidence="1">
    <location>
        <begin position="146"/>
        <end position="166"/>
    </location>
</feature>
<accession>A0A7E6D761</accession>
<dbReference type="RefSeq" id="XP_035875120.1">
    <property type="nucleotide sequence ID" value="XM_036019227.1"/>
</dbReference>
<feature type="region of interest" description="Disordered" evidence="1">
    <location>
        <begin position="1"/>
        <end position="22"/>
    </location>
</feature>
<dbReference type="AlphaFoldDB" id="A0A7E6D761"/>
<feature type="compositionally biased region" description="Basic residues" evidence="1">
    <location>
        <begin position="251"/>
        <end position="261"/>
    </location>
</feature>
<dbReference type="PANTHER" id="PTHR36462:SF1">
    <property type="entry name" value="CHROMOSOME 12 OPEN READING FRAME 71"/>
    <property type="match status" value="1"/>
</dbReference>
<dbReference type="InterPro" id="IPR027908">
    <property type="entry name" value="DUF4640"/>
</dbReference>
<proteinExistence type="predicted"/>
<evidence type="ECO:0000256" key="1">
    <source>
        <dbReference type="SAM" id="MobiDB-lite"/>
    </source>
</evidence>
<evidence type="ECO:0000313" key="3">
    <source>
        <dbReference type="Proteomes" id="UP000504628"/>
    </source>
</evidence>
<dbReference type="KEGG" id="pdic:114512845"/>
<evidence type="ECO:0000313" key="5">
    <source>
        <dbReference type="RefSeq" id="XP_035875120.1"/>
    </source>
</evidence>
<name>A0A7E6D761_9CHIR</name>
<evidence type="ECO:0000313" key="4">
    <source>
        <dbReference type="Proteomes" id="UP000664940"/>
    </source>
</evidence>
<organism evidence="3 5">
    <name type="scientific">Phyllostomus discolor</name>
    <name type="common">pale spear-nosed bat</name>
    <dbReference type="NCBI Taxonomy" id="89673"/>
    <lineage>
        <taxon>Eukaryota</taxon>
        <taxon>Metazoa</taxon>
        <taxon>Chordata</taxon>
        <taxon>Craniata</taxon>
        <taxon>Vertebrata</taxon>
        <taxon>Euteleostomi</taxon>
        <taxon>Mammalia</taxon>
        <taxon>Eutheria</taxon>
        <taxon>Laurasiatheria</taxon>
        <taxon>Chiroptera</taxon>
        <taxon>Yangochiroptera</taxon>
        <taxon>Phyllostomidae</taxon>
        <taxon>Phyllostominae</taxon>
        <taxon>Phyllostomus</taxon>
    </lineage>
</organism>
<reference evidence="5" key="2">
    <citation type="submission" date="2025-04" db="UniProtKB">
        <authorList>
            <consortium name="RefSeq"/>
        </authorList>
    </citation>
    <scope>IDENTIFICATION</scope>
    <source>
        <tissue evidence="5">Muscle</tissue>
    </source>
</reference>